<dbReference type="Proteomes" id="UP000232323">
    <property type="component" value="Unassembled WGS sequence"/>
</dbReference>
<name>A0A250XSA6_9CHLO</name>
<keyword evidence="2" id="KW-1185">Reference proteome</keyword>
<reference evidence="1 2" key="1">
    <citation type="submission" date="2017-08" db="EMBL/GenBank/DDBJ databases">
        <title>Acidophilic green algal genome provides insights into adaptation to an acidic environment.</title>
        <authorList>
            <person name="Hirooka S."/>
            <person name="Hirose Y."/>
            <person name="Kanesaki Y."/>
            <person name="Higuchi S."/>
            <person name="Fujiwara T."/>
            <person name="Onuma R."/>
            <person name="Era A."/>
            <person name="Ohbayashi R."/>
            <person name="Uzuka A."/>
            <person name="Nozaki H."/>
            <person name="Yoshikawa H."/>
            <person name="Miyagishima S.Y."/>
        </authorList>
    </citation>
    <scope>NUCLEOTIDE SEQUENCE [LARGE SCALE GENOMIC DNA]</scope>
    <source>
        <strain evidence="1 2">NIES-2499</strain>
    </source>
</reference>
<evidence type="ECO:0000313" key="1">
    <source>
        <dbReference type="EMBL" id="GAX85935.1"/>
    </source>
</evidence>
<dbReference type="Gene3D" id="1.10.1780.10">
    <property type="entry name" value="Clp, N-terminal domain"/>
    <property type="match status" value="1"/>
</dbReference>
<dbReference type="EMBL" id="BEGY01000205">
    <property type="protein sequence ID" value="GAX85935.1"/>
    <property type="molecule type" value="Genomic_DNA"/>
</dbReference>
<evidence type="ECO:0000313" key="2">
    <source>
        <dbReference type="Proteomes" id="UP000232323"/>
    </source>
</evidence>
<proteinExistence type="predicted"/>
<gene>
    <name evidence="1" type="ORF">CEUSTIGMA_g13351.t1</name>
</gene>
<dbReference type="InterPro" id="IPR036628">
    <property type="entry name" value="Clp_N_dom_sf"/>
</dbReference>
<accession>A0A250XSA6</accession>
<dbReference type="AlphaFoldDB" id="A0A250XSA6"/>
<sequence>MKSCFWTCAATEQGRYHAHLIALRNQHSEDCQSNMFKTVLSRQSTLHVSKKRTLGTVTGKPRLSPCTALQTTLSPSTKTHMAAAQWYAWKNQLPEIQPQHILLGILSTNVPSLEADMCKTNNNTADVQYAPGPISNVLAAEGISITQVVDYVATCNYDQTKLSPLKGGSATLKGGSAPVLSSITPSAESMQLLQRAKCLAFEEGTDIIQVHHISKALIDLHDMGTNALDTVLTALSKNKVATYAAMYRAIQQVGSKNEEHEANKKRSPTVSHLSANNVEIQQRRVKSLPESSDKKILAMTAVSGDAVKRAQGLTTILDTMRDMPGLGPGLDLIHEMERLVATGGISSGPVEEAWDLILRAIDAGMFSAASSVTPLQDMCKVLSSTGVQFPTSKISEVCVRLCGPNAPAAFKAEDKMKALRRSLQEFVQQQIQQREKKLEKDRMAQRNYHYGYHQVPTHQEDQEIKPEEVHVQFPLWPCLQLPTPTTVCDAYIKNLSAIPSSASPTVVADLLLSGWRYDYGPFIWSRDDSSSGHHSKRLCLPFMFAASRLFEHKGDQTAPKLSAKASVSLLVMLSSIMHENISADNLNKFAAEQSNQSSTDVVLRNYAQSLVAQPSVNNMRTLQMNFLSLISDHFHTCALGPPEILSVVKSLAHMQAHPGARFLRGFARHIVDYIPAMTAPQLCDLLDELNHYNYVQDLEMDVELTHAFLSNALGPASPVIPGEDGTSRTRAVHAVLCMGWPLSDAWIAKLYDFCLGQPPSYMSTSSVVMLQRARGLLDRSFIAKELGLSC</sequence>
<protein>
    <submittedName>
        <fullName evidence="1">Uncharacterized protein</fullName>
    </submittedName>
</protein>
<organism evidence="1 2">
    <name type="scientific">Chlamydomonas eustigma</name>
    <dbReference type="NCBI Taxonomy" id="1157962"/>
    <lineage>
        <taxon>Eukaryota</taxon>
        <taxon>Viridiplantae</taxon>
        <taxon>Chlorophyta</taxon>
        <taxon>core chlorophytes</taxon>
        <taxon>Chlorophyceae</taxon>
        <taxon>CS clade</taxon>
        <taxon>Chlamydomonadales</taxon>
        <taxon>Chlamydomonadaceae</taxon>
        <taxon>Chlamydomonas</taxon>
    </lineage>
</organism>
<comment type="caution">
    <text evidence="1">The sequence shown here is derived from an EMBL/GenBank/DDBJ whole genome shotgun (WGS) entry which is preliminary data.</text>
</comment>